<dbReference type="RefSeq" id="WP_127765697.1">
    <property type="nucleotide sequence ID" value="NZ_SADE01000002.1"/>
</dbReference>
<keyword evidence="1" id="KW-0175">Coiled coil</keyword>
<dbReference type="AlphaFoldDB" id="A0A437QNV8"/>
<dbReference type="OrthoDB" id="8101296at2"/>
<accession>A0A437QNV8</accession>
<proteinExistence type="predicted"/>
<evidence type="ECO:0000256" key="1">
    <source>
        <dbReference type="SAM" id="Coils"/>
    </source>
</evidence>
<name>A0A437QNV8_9PROT</name>
<evidence type="ECO:0000313" key="3">
    <source>
        <dbReference type="Proteomes" id="UP000287447"/>
    </source>
</evidence>
<dbReference type="Proteomes" id="UP000287447">
    <property type="component" value="Unassembled WGS sequence"/>
</dbReference>
<comment type="caution">
    <text evidence="2">The sequence shown here is derived from an EMBL/GenBank/DDBJ whole genome shotgun (WGS) entry which is preliminary data.</text>
</comment>
<feature type="coiled-coil region" evidence="1">
    <location>
        <begin position="265"/>
        <end position="296"/>
    </location>
</feature>
<organism evidence="2 3">
    <name type="scientific">Hwanghaeella grinnelliae</name>
    <dbReference type="NCBI Taxonomy" id="2500179"/>
    <lineage>
        <taxon>Bacteria</taxon>
        <taxon>Pseudomonadati</taxon>
        <taxon>Pseudomonadota</taxon>
        <taxon>Alphaproteobacteria</taxon>
        <taxon>Rhodospirillales</taxon>
        <taxon>Rhodospirillaceae</taxon>
        <taxon>Hwanghaeella</taxon>
    </lineage>
</organism>
<gene>
    <name evidence="2" type="ORF">EOI86_13445</name>
</gene>
<protein>
    <submittedName>
        <fullName evidence="2">Uncharacterized protein</fullName>
    </submittedName>
</protein>
<keyword evidence="3" id="KW-1185">Reference proteome</keyword>
<sequence>MSMLLNERHFPSVEHSVRAHWAPILLRPISGSIEQLVVGVATANAEGFHVELANALDRLQCLYGPDATGAIKAVELAGEHLEHDLSKRSVEALFKPDSIVTGVFVGECMEAEGLSLESLAQSWMTALSSLYVAPEEHYELVAPMSVAIVEDVDGGGEGDRLPFMVCDYIKSHRDGYGVYFSADLQAGRPRRAKGSSSKVIIDFAGPKLVANFGTLRAGSLTSSVHRIKRRLWDLKVDRDKEPNVHFARAHEMMLHRPSKDDPQVTERQQNNIDEALEELEAQADQEELRLLAFENVQAIGKRILDIEVAA</sequence>
<dbReference type="EMBL" id="SADE01000002">
    <property type="protein sequence ID" value="RVU36221.1"/>
    <property type="molecule type" value="Genomic_DNA"/>
</dbReference>
<reference evidence="3" key="1">
    <citation type="submission" date="2019-01" db="EMBL/GenBank/DDBJ databases">
        <title>Gri0909 isolated from a small marine red alga.</title>
        <authorList>
            <person name="Kim J."/>
            <person name="Jeong S.E."/>
            <person name="Jeon C.O."/>
        </authorList>
    </citation>
    <scope>NUCLEOTIDE SEQUENCE [LARGE SCALE GENOMIC DNA]</scope>
    <source>
        <strain evidence="3">Gri0909</strain>
    </source>
</reference>
<evidence type="ECO:0000313" key="2">
    <source>
        <dbReference type="EMBL" id="RVU36221.1"/>
    </source>
</evidence>